<comment type="function">
    <text evidence="2">E3 ubiquitin-protein ligase which accepts ubiquitin from an E2 ubiquitin-conjugating enzyme in the form of a thioester and then directly transfers the ubiquitin to targeted substrates.</text>
</comment>
<dbReference type="EMBL" id="OE839629">
    <property type="protein sequence ID" value="CAD7587965.1"/>
    <property type="molecule type" value="Genomic_DNA"/>
</dbReference>
<dbReference type="PANTHER" id="PTHR45670:SF1">
    <property type="entry name" value="E3 UBIQUITIN-PROTEIN LIGASE HECTD1"/>
    <property type="match status" value="1"/>
</dbReference>
<keyword evidence="2" id="KW-0833">Ubl conjugation pathway</keyword>
<dbReference type="GO" id="GO:0043161">
    <property type="term" value="P:proteasome-mediated ubiquitin-dependent protein catabolic process"/>
    <property type="evidence" value="ECO:0007669"/>
    <property type="project" value="TreeGrafter"/>
</dbReference>
<dbReference type="GO" id="GO:0061630">
    <property type="term" value="F:ubiquitin protein ligase activity"/>
    <property type="evidence" value="ECO:0007669"/>
    <property type="project" value="UniProtKB-UniRule"/>
</dbReference>
<dbReference type="EC" id="2.3.2.26" evidence="2"/>
<evidence type="ECO:0000313" key="3">
    <source>
        <dbReference type="EMBL" id="CAD7587965.1"/>
    </source>
</evidence>
<dbReference type="PANTHER" id="PTHR45670">
    <property type="entry name" value="E3 UBIQUITIN-PROTEIN LIGASE TRIP12"/>
    <property type="match status" value="1"/>
</dbReference>
<keyword evidence="1 2" id="KW-0808">Transferase</keyword>
<comment type="similarity">
    <text evidence="2">Belongs to the UPL family. K-HECT subfamily.</text>
</comment>
<sequence length="317" mass="35405">MFVLEGVSCLLWKVGGYLQTIEASHAYSPSSVGVLLEPEITDVVQAQFEKRIAPTDDSGEIGARIPVGFTDVTPMRVKEGFGYQINLYRDRGLSPEPPAQKSDTLPLDHQVTFTGSKKTKHGIKVSSNAQTFIVSSLHFLNSMRESRTRNSLVTPPPSSTSCVSTLQYTVVVRVNLSSCLSFCRLETFHPCSLFIVSCRGTNANDDVLPLDRWCLIGADEGRYVSRAMREFANPDLRRRTRNKLDDRDIGMAEVDPETLLEWLNMGQGDERDMQLIALEQLCMLLLMSDNVDRCFESFLSVRFFTGQAFVATVVLTT</sequence>
<name>A0A7R9PI28_TIMGE</name>
<dbReference type="UniPathway" id="UPA00143"/>
<reference evidence="3" key="1">
    <citation type="submission" date="2020-11" db="EMBL/GenBank/DDBJ databases">
        <authorList>
            <person name="Tran Van P."/>
        </authorList>
    </citation>
    <scope>NUCLEOTIDE SEQUENCE</scope>
</reference>
<dbReference type="InterPro" id="IPR045322">
    <property type="entry name" value="HECTD1/TRIP12-like"/>
</dbReference>
<accession>A0A7R9PI28</accession>
<organism evidence="3">
    <name type="scientific">Timema genevievae</name>
    <name type="common">Walking stick</name>
    <dbReference type="NCBI Taxonomy" id="629358"/>
    <lineage>
        <taxon>Eukaryota</taxon>
        <taxon>Metazoa</taxon>
        <taxon>Ecdysozoa</taxon>
        <taxon>Arthropoda</taxon>
        <taxon>Hexapoda</taxon>
        <taxon>Insecta</taxon>
        <taxon>Pterygota</taxon>
        <taxon>Neoptera</taxon>
        <taxon>Polyneoptera</taxon>
        <taxon>Phasmatodea</taxon>
        <taxon>Timematodea</taxon>
        <taxon>Timematoidea</taxon>
        <taxon>Timematidae</taxon>
        <taxon>Timema</taxon>
    </lineage>
</organism>
<dbReference type="GO" id="GO:0070534">
    <property type="term" value="P:protein K63-linked ubiquitination"/>
    <property type="evidence" value="ECO:0007669"/>
    <property type="project" value="TreeGrafter"/>
</dbReference>
<comment type="catalytic activity">
    <reaction evidence="2">
        <text>S-ubiquitinyl-[E2 ubiquitin-conjugating enzyme]-L-cysteine + [acceptor protein]-L-lysine = [E2 ubiquitin-conjugating enzyme]-L-cysteine + N(6)-ubiquitinyl-[acceptor protein]-L-lysine.</text>
        <dbReference type="EC" id="2.3.2.26"/>
    </reaction>
</comment>
<proteinExistence type="inferred from homology"/>
<dbReference type="GO" id="GO:0016607">
    <property type="term" value="C:nuclear speck"/>
    <property type="evidence" value="ECO:0007669"/>
    <property type="project" value="TreeGrafter"/>
</dbReference>
<evidence type="ECO:0000256" key="1">
    <source>
        <dbReference type="ARBA" id="ARBA00022679"/>
    </source>
</evidence>
<gene>
    <name evidence="3" type="ORF">TGEB3V08_LOCUS2097</name>
</gene>
<protein>
    <recommendedName>
        <fullName evidence="2">E3 ubiquitin-protein ligase</fullName>
        <ecNumber evidence="2">2.3.2.26</ecNumber>
    </recommendedName>
</protein>
<dbReference type="AlphaFoldDB" id="A0A7R9PI28"/>
<evidence type="ECO:0000256" key="2">
    <source>
        <dbReference type="RuleBase" id="RU369009"/>
    </source>
</evidence>
<comment type="pathway">
    <text evidence="2">Protein modification; protein ubiquitination.</text>
</comment>